<dbReference type="EMBL" id="FOQO01000016">
    <property type="protein sequence ID" value="SFJ93690.1"/>
    <property type="molecule type" value="Genomic_DNA"/>
</dbReference>
<organism evidence="1 2">
    <name type="scientific">Parapedobacter indicus</name>
    <dbReference type="NCBI Taxonomy" id="1477437"/>
    <lineage>
        <taxon>Bacteria</taxon>
        <taxon>Pseudomonadati</taxon>
        <taxon>Bacteroidota</taxon>
        <taxon>Sphingobacteriia</taxon>
        <taxon>Sphingobacteriales</taxon>
        <taxon>Sphingobacteriaceae</taxon>
        <taxon>Parapedobacter</taxon>
    </lineage>
</organism>
<dbReference type="AlphaFoldDB" id="A0A1I3VEX1"/>
<accession>A0A1I3VEX1</accession>
<reference evidence="1 2" key="1">
    <citation type="submission" date="2016-10" db="EMBL/GenBank/DDBJ databases">
        <authorList>
            <person name="de Groot N.N."/>
        </authorList>
    </citation>
    <scope>NUCLEOTIDE SEQUENCE [LARGE SCALE GENOMIC DNA]</scope>
    <source>
        <strain evidence="1 2">RK1</strain>
    </source>
</reference>
<proteinExistence type="predicted"/>
<dbReference type="Proteomes" id="UP000198670">
    <property type="component" value="Unassembled WGS sequence"/>
</dbReference>
<keyword evidence="2" id="KW-1185">Reference proteome</keyword>
<name>A0A1I3VEX1_9SPHI</name>
<protein>
    <submittedName>
        <fullName evidence="1">Uncharacterized protein</fullName>
    </submittedName>
</protein>
<evidence type="ECO:0000313" key="2">
    <source>
        <dbReference type="Proteomes" id="UP000198670"/>
    </source>
</evidence>
<evidence type="ECO:0000313" key="1">
    <source>
        <dbReference type="EMBL" id="SFJ93690.1"/>
    </source>
</evidence>
<gene>
    <name evidence="1" type="ORF">SAMN05444682_11683</name>
</gene>
<sequence length="55" mass="6727">MRLLFKPHNGLNKIYEHTFETLQEKIVRNFSKYIVMPVYLEDSNIRIPYRIKNSK</sequence>